<organism evidence="2 3">
    <name type="scientific">Aphis glycines</name>
    <name type="common">Soybean aphid</name>
    <dbReference type="NCBI Taxonomy" id="307491"/>
    <lineage>
        <taxon>Eukaryota</taxon>
        <taxon>Metazoa</taxon>
        <taxon>Ecdysozoa</taxon>
        <taxon>Arthropoda</taxon>
        <taxon>Hexapoda</taxon>
        <taxon>Insecta</taxon>
        <taxon>Pterygota</taxon>
        <taxon>Neoptera</taxon>
        <taxon>Paraneoptera</taxon>
        <taxon>Hemiptera</taxon>
        <taxon>Sternorrhyncha</taxon>
        <taxon>Aphidomorpha</taxon>
        <taxon>Aphidoidea</taxon>
        <taxon>Aphididae</taxon>
        <taxon>Aphidini</taxon>
        <taxon>Aphis</taxon>
        <taxon>Aphis</taxon>
    </lineage>
</organism>
<dbReference type="EMBL" id="VYZN01000041">
    <property type="protein sequence ID" value="KAE9531230.1"/>
    <property type="molecule type" value="Genomic_DNA"/>
</dbReference>
<protein>
    <submittedName>
        <fullName evidence="2">Uncharacterized protein</fullName>
    </submittedName>
</protein>
<reference evidence="2 3" key="1">
    <citation type="submission" date="2019-08" db="EMBL/GenBank/DDBJ databases">
        <title>The genome of the soybean aphid Biotype 1, its phylome, world population structure and adaptation to the North American continent.</title>
        <authorList>
            <person name="Giordano R."/>
            <person name="Donthu R.K."/>
            <person name="Hernandez A.G."/>
            <person name="Wright C.L."/>
            <person name="Zimin A.V."/>
        </authorList>
    </citation>
    <scope>NUCLEOTIDE SEQUENCE [LARGE SCALE GENOMIC DNA]</scope>
    <source>
        <tissue evidence="2">Whole aphids</tissue>
    </source>
</reference>
<keyword evidence="1" id="KW-0472">Membrane</keyword>
<evidence type="ECO:0000313" key="3">
    <source>
        <dbReference type="Proteomes" id="UP000475862"/>
    </source>
</evidence>
<dbReference type="Proteomes" id="UP000475862">
    <property type="component" value="Unassembled WGS sequence"/>
</dbReference>
<sequence>MSIRGLARRRHCFYALFAAALLSFVPFGRPHSRLYSIDTLSPPTSVSRVVCRVYTLSHLLYGAFSFLISNVFLAIPILINRKNREKNQNIPSDSSFYDIVANSHIKPCRPPRLHEYLVLKFAKHAKYNVLLDVNLIKYGQMVFISNPKEDLMGTNRILMSDFNLVTSYLLGFLDNSMGNNVFYTIY</sequence>
<dbReference type="AlphaFoldDB" id="A0A6G0TEW3"/>
<proteinExistence type="predicted"/>
<gene>
    <name evidence="2" type="ORF">AGLY_010436</name>
</gene>
<keyword evidence="1" id="KW-0812">Transmembrane</keyword>
<accession>A0A6G0TEW3</accession>
<feature type="transmembrane region" description="Helical" evidence="1">
    <location>
        <begin position="12"/>
        <end position="28"/>
    </location>
</feature>
<evidence type="ECO:0000313" key="2">
    <source>
        <dbReference type="EMBL" id="KAE9531230.1"/>
    </source>
</evidence>
<keyword evidence="1" id="KW-1133">Transmembrane helix</keyword>
<name>A0A6G0TEW3_APHGL</name>
<evidence type="ECO:0000256" key="1">
    <source>
        <dbReference type="SAM" id="Phobius"/>
    </source>
</evidence>
<keyword evidence="3" id="KW-1185">Reference proteome</keyword>
<comment type="caution">
    <text evidence="2">The sequence shown here is derived from an EMBL/GenBank/DDBJ whole genome shotgun (WGS) entry which is preliminary data.</text>
</comment>
<feature type="transmembrane region" description="Helical" evidence="1">
    <location>
        <begin position="59"/>
        <end position="79"/>
    </location>
</feature>